<keyword evidence="9 12" id="KW-1133">Transmembrane helix</keyword>
<dbReference type="InterPro" id="IPR019758">
    <property type="entry name" value="Pept_S26A_signal_pept_1_CS"/>
</dbReference>
<reference evidence="15 16" key="1">
    <citation type="submission" date="2013-06" db="EMBL/GenBank/DDBJ databases">
        <title>Whole genome shotgun sequence of Bacillus selenatarsenatis SF-1.</title>
        <authorList>
            <person name="Kuroda M."/>
            <person name="Sei K."/>
            <person name="Yamashita M."/>
            <person name="Ike M."/>
        </authorList>
    </citation>
    <scope>NUCLEOTIDE SEQUENCE [LARGE SCALE GENOMIC DNA]</scope>
    <source>
        <strain evidence="15 16">SF-1</strain>
    </source>
</reference>
<keyword evidence="10 12" id="KW-0472">Membrane</keyword>
<comment type="similarity">
    <text evidence="3 13">Belongs to the peptidase S26 family.</text>
</comment>
<feature type="active site" evidence="11">
    <location>
        <position position="76"/>
    </location>
</feature>
<dbReference type="GO" id="GO:0009003">
    <property type="term" value="F:signal peptidase activity"/>
    <property type="evidence" value="ECO:0007669"/>
    <property type="project" value="UniProtKB-EC"/>
</dbReference>
<dbReference type="PROSITE" id="PS00760">
    <property type="entry name" value="SPASE_I_2"/>
    <property type="match status" value="1"/>
</dbReference>
<evidence type="ECO:0000256" key="10">
    <source>
        <dbReference type="ARBA" id="ARBA00023136"/>
    </source>
</evidence>
<evidence type="ECO:0000256" key="12">
    <source>
        <dbReference type="RuleBase" id="RU003993"/>
    </source>
</evidence>
<dbReference type="NCBIfam" id="TIGR02227">
    <property type="entry name" value="sigpep_I_bact"/>
    <property type="match status" value="1"/>
</dbReference>
<keyword evidence="16" id="KW-1185">Reference proteome</keyword>
<evidence type="ECO:0000256" key="2">
    <source>
        <dbReference type="ARBA" id="ARBA00004401"/>
    </source>
</evidence>
<dbReference type="PANTHER" id="PTHR43390:SF8">
    <property type="entry name" value="SIGNAL PEPTIDASE I"/>
    <property type="match status" value="1"/>
</dbReference>
<feature type="active site" evidence="11">
    <location>
        <position position="39"/>
    </location>
</feature>
<dbReference type="SUPFAM" id="SSF51306">
    <property type="entry name" value="LexA/Signal peptidase"/>
    <property type="match status" value="1"/>
</dbReference>
<keyword evidence="7 12" id="KW-0812">Transmembrane</keyword>
<keyword evidence="6 12" id="KW-0645">Protease</keyword>
<dbReference type="EMBL" id="BASE01000012">
    <property type="protein sequence ID" value="GAM12460.1"/>
    <property type="molecule type" value="Genomic_DNA"/>
</dbReference>
<proteinExistence type="inferred from homology"/>
<dbReference type="InterPro" id="IPR000223">
    <property type="entry name" value="Pept_S26A_signal_pept_1"/>
</dbReference>
<evidence type="ECO:0000256" key="6">
    <source>
        <dbReference type="ARBA" id="ARBA00022670"/>
    </source>
</evidence>
<dbReference type="CDD" id="cd06530">
    <property type="entry name" value="S26_SPase_I"/>
    <property type="match status" value="1"/>
</dbReference>
<evidence type="ECO:0000313" key="16">
    <source>
        <dbReference type="Proteomes" id="UP000031014"/>
    </source>
</evidence>
<dbReference type="Gene3D" id="2.10.109.10">
    <property type="entry name" value="Umud Fragment, subunit A"/>
    <property type="match status" value="1"/>
</dbReference>
<evidence type="ECO:0000256" key="3">
    <source>
        <dbReference type="ARBA" id="ARBA00009370"/>
    </source>
</evidence>
<dbReference type="InterPro" id="IPR019757">
    <property type="entry name" value="Pept_S26A_signal_pept_1_Lys-AS"/>
</dbReference>
<protein>
    <recommendedName>
        <fullName evidence="4 12">Signal peptidase I</fullName>
        <ecNumber evidence="4 12">3.4.21.89</ecNumber>
    </recommendedName>
</protein>
<dbReference type="InterPro" id="IPR036286">
    <property type="entry name" value="LexA/Signal_pep-like_sf"/>
</dbReference>
<comment type="catalytic activity">
    <reaction evidence="1 12">
        <text>Cleavage of hydrophobic, N-terminal signal or leader sequences from secreted and periplasmic proteins.</text>
        <dbReference type="EC" id="3.4.21.89"/>
    </reaction>
</comment>
<evidence type="ECO:0000256" key="13">
    <source>
        <dbReference type="RuleBase" id="RU362042"/>
    </source>
</evidence>
<evidence type="ECO:0000259" key="14">
    <source>
        <dbReference type="Pfam" id="PF10502"/>
    </source>
</evidence>
<dbReference type="InterPro" id="IPR019756">
    <property type="entry name" value="Pept_S26A_signal_pept_1_Ser-AS"/>
</dbReference>
<name>A0A0A8WXR1_MESS1</name>
<dbReference type="GO" id="GO:0006465">
    <property type="term" value="P:signal peptide processing"/>
    <property type="evidence" value="ECO:0007669"/>
    <property type="project" value="InterPro"/>
</dbReference>
<evidence type="ECO:0000313" key="15">
    <source>
        <dbReference type="EMBL" id="GAM12460.1"/>
    </source>
</evidence>
<dbReference type="AlphaFoldDB" id="A0A0A8WXR1"/>
<dbReference type="GO" id="GO:0005886">
    <property type="term" value="C:plasma membrane"/>
    <property type="evidence" value="ECO:0007669"/>
    <property type="project" value="UniProtKB-SubCell"/>
</dbReference>
<gene>
    <name evidence="15" type="ORF">SAMD00020551_0594</name>
</gene>
<feature type="domain" description="Peptidase S26" evidence="14">
    <location>
        <begin position="8"/>
        <end position="171"/>
    </location>
</feature>
<dbReference type="RefSeq" id="WP_041964396.1">
    <property type="nucleotide sequence ID" value="NZ_BASE01000012.1"/>
</dbReference>
<evidence type="ECO:0000256" key="8">
    <source>
        <dbReference type="ARBA" id="ARBA00022801"/>
    </source>
</evidence>
<dbReference type="PANTHER" id="PTHR43390">
    <property type="entry name" value="SIGNAL PEPTIDASE I"/>
    <property type="match status" value="1"/>
</dbReference>
<comment type="subcellular location">
    <subcellularLocation>
        <location evidence="2">Cell membrane</location>
        <topology evidence="2">Single-pass type II membrane protein</topology>
    </subcellularLocation>
    <subcellularLocation>
        <location evidence="13">Membrane</location>
        <topology evidence="13">Single-pass type II membrane protein</topology>
    </subcellularLocation>
</comment>
<dbReference type="GO" id="GO:0004252">
    <property type="term" value="F:serine-type endopeptidase activity"/>
    <property type="evidence" value="ECO:0007669"/>
    <property type="project" value="InterPro"/>
</dbReference>
<keyword evidence="8 12" id="KW-0378">Hydrolase</keyword>
<evidence type="ECO:0000256" key="11">
    <source>
        <dbReference type="PIRSR" id="PIRSR600223-1"/>
    </source>
</evidence>
<organism evidence="15 16">
    <name type="scientific">Mesobacillus selenatarsenatis (strain DSM 18680 / JCM 14380 / FERM P-15431 / SF-1)</name>
    <dbReference type="NCBI Taxonomy" id="1321606"/>
    <lineage>
        <taxon>Bacteria</taxon>
        <taxon>Bacillati</taxon>
        <taxon>Bacillota</taxon>
        <taxon>Bacilli</taxon>
        <taxon>Bacillales</taxon>
        <taxon>Bacillaceae</taxon>
        <taxon>Mesobacillus</taxon>
    </lineage>
</organism>
<evidence type="ECO:0000256" key="5">
    <source>
        <dbReference type="ARBA" id="ARBA00022475"/>
    </source>
</evidence>
<evidence type="ECO:0000256" key="9">
    <source>
        <dbReference type="ARBA" id="ARBA00022989"/>
    </source>
</evidence>
<dbReference type="Pfam" id="PF10502">
    <property type="entry name" value="Peptidase_S26"/>
    <property type="match status" value="1"/>
</dbReference>
<dbReference type="InterPro" id="IPR019533">
    <property type="entry name" value="Peptidase_S26"/>
</dbReference>
<dbReference type="FunFam" id="2.10.109.10:FF:000008">
    <property type="entry name" value="Signal peptidase I"/>
    <property type="match status" value="1"/>
</dbReference>
<evidence type="ECO:0000256" key="7">
    <source>
        <dbReference type="ARBA" id="ARBA00022692"/>
    </source>
</evidence>
<comment type="caution">
    <text evidence="15">The sequence shown here is derived from an EMBL/GenBank/DDBJ whole genome shotgun (WGS) entry which is preliminary data.</text>
</comment>
<dbReference type="PRINTS" id="PR00727">
    <property type="entry name" value="LEADERPTASE"/>
</dbReference>
<dbReference type="PROSITE" id="PS00501">
    <property type="entry name" value="SPASE_I_1"/>
    <property type="match status" value="1"/>
</dbReference>
<accession>A0A0A8WXR1</accession>
<evidence type="ECO:0000256" key="4">
    <source>
        <dbReference type="ARBA" id="ARBA00013208"/>
    </source>
</evidence>
<keyword evidence="5" id="KW-1003">Cell membrane</keyword>
<dbReference type="OrthoDB" id="9802919at2"/>
<dbReference type="STRING" id="1321606.SAMD00020551_0594"/>
<evidence type="ECO:0000256" key="1">
    <source>
        <dbReference type="ARBA" id="ARBA00000677"/>
    </source>
</evidence>
<dbReference type="EC" id="3.4.21.89" evidence="4 12"/>
<feature type="transmembrane region" description="Helical" evidence="12">
    <location>
        <begin position="12"/>
        <end position="29"/>
    </location>
</feature>
<dbReference type="Proteomes" id="UP000031014">
    <property type="component" value="Unassembled WGS sequence"/>
</dbReference>
<sequence>MVKERNEIWEWAKAFLIAIVIAFVVRSFLMTPIEVKGASMEPTLHSQERMFVTKIGEPKRFDIVVFHATEDKDYIKRVIGLPGDRVEYKDDVLYINGKPYEEPYLNKSKNLITNGLLTGSFTLDETPVGSDVVPEGHVFVLGDNRRNSKDSRHIGAVPIESIVGKTKVVFYPLKEMKIIGE</sequence>
<dbReference type="PROSITE" id="PS00761">
    <property type="entry name" value="SPASE_I_3"/>
    <property type="match status" value="1"/>
</dbReference>